<feature type="compositionally biased region" description="Low complexity" evidence="1">
    <location>
        <begin position="16"/>
        <end position="25"/>
    </location>
</feature>
<organism evidence="2 3">
    <name type="scientific">Actinokineospora soli</name>
    <dbReference type="NCBI Taxonomy" id="1048753"/>
    <lineage>
        <taxon>Bacteria</taxon>
        <taxon>Bacillati</taxon>
        <taxon>Actinomycetota</taxon>
        <taxon>Actinomycetes</taxon>
        <taxon>Pseudonocardiales</taxon>
        <taxon>Pseudonocardiaceae</taxon>
        <taxon>Actinokineospora</taxon>
    </lineage>
</organism>
<reference evidence="3" key="1">
    <citation type="journal article" date="2019" name="Int. J. Syst. Evol. Microbiol.">
        <title>The Global Catalogue of Microorganisms (GCM) 10K type strain sequencing project: providing services to taxonomists for standard genome sequencing and annotation.</title>
        <authorList>
            <consortium name="The Broad Institute Genomics Platform"/>
            <consortium name="The Broad Institute Genome Sequencing Center for Infectious Disease"/>
            <person name="Wu L."/>
            <person name="Ma J."/>
        </authorList>
    </citation>
    <scope>NUCLEOTIDE SEQUENCE [LARGE SCALE GENOMIC DNA]</scope>
    <source>
        <strain evidence="3">JCM 17695</strain>
    </source>
</reference>
<dbReference type="Proteomes" id="UP001596512">
    <property type="component" value="Unassembled WGS sequence"/>
</dbReference>
<dbReference type="EMBL" id="JBHTEY010000004">
    <property type="protein sequence ID" value="MFC7613547.1"/>
    <property type="molecule type" value="Genomic_DNA"/>
</dbReference>
<evidence type="ECO:0000313" key="3">
    <source>
        <dbReference type="Proteomes" id="UP001596512"/>
    </source>
</evidence>
<keyword evidence="3" id="KW-1185">Reference proteome</keyword>
<gene>
    <name evidence="2" type="ORF">ACFQV2_07950</name>
</gene>
<accession>A0ABW2TKQ5</accession>
<feature type="compositionally biased region" description="Basic and acidic residues" evidence="1">
    <location>
        <begin position="1"/>
        <end position="10"/>
    </location>
</feature>
<protein>
    <submittedName>
        <fullName evidence="2">Uncharacterized protein</fullName>
    </submittedName>
</protein>
<evidence type="ECO:0000256" key="1">
    <source>
        <dbReference type="SAM" id="MobiDB-lite"/>
    </source>
</evidence>
<evidence type="ECO:0000313" key="2">
    <source>
        <dbReference type="EMBL" id="MFC7613547.1"/>
    </source>
</evidence>
<name>A0ABW2TKQ5_9PSEU</name>
<sequence length="67" mass="6859">MSQKPWDGKWPRARRPPGSAAGASGSVAVTVCGPFGPSQRVVNAAVLSLSIRAPGTVRPVISRSMSG</sequence>
<proteinExistence type="predicted"/>
<comment type="caution">
    <text evidence="2">The sequence shown here is derived from an EMBL/GenBank/DDBJ whole genome shotgun (WGS) entry which is preliminary data.</text>
</comment>
<feature type="region of interest" description="Disordered" evidence="1">
    <location>
        <begin position="1"/>
        <end position="25"/>
    </location>
</feature>